<dbReference type="EMBL" id="PETL01000389">
    <property type="protein sequence ID" value="PIV63314.1"/>
    <property type="molecule type" value="Genomic_DNA"/>
</dbReference>
<sequence>MKRIGLIAGNGNFPLLFGKEAKKRGYFLVGIAFHGETSPYLKRIADKIFWLKPGELTKCFSLLGQEKIKQVVMAGQIHHDRLFKEKLPDEELKSLLKTLPDKRTDSLLRAIAEKLKEARIELLPSHIFLSHLLAEEGILTRRKPTEDDWKDIKFGRKIAAEITGLDIGQTVCVKNGVVLAIEAIEGTDKTIRRASRFTRGIIVVKKAKPNQDLRFDLPVIGIRTIKTMVKTKAKVLALDPEKTLLLDREKVIALSNQKGISIVVGDEK</sequence>
<evidence type="ECO:0000313" key="4">
    <source>
        <dbReference type="Proteomes" id="UP000228886"/>
    </source>
</evidence>
<dbReference type="InterPro" id="IPR043167">
    <property type="entry name" value="LpxI_C_sf"/>
</dbReference>
<dbReference type="InterPro" id="IPR010415">
    <property type="entry name" value="LpxI_C"/>
</dbReference>
<accession>A0A2M7E6H1</accession>
<organism evidence="3 4">
    <name type="scientific">bacterium (Candidatus Ratteibacteria) CG01_land_8_20_14_3_00_40_19</name>
    <dbReference type="NCBI Taxonomy" id="2014290"/>
    <lineage>
        <taxon>Bacteria</taxon>
        <taxon>Candidatus Ratteibacteria</taxon>
    </lineage>
</organism>
<dbReference type="Pfam" id="PF06230">
    <property type="entry name" value="LpxI_C"/>
    <property type="match status" value="1"/>
</dbReference>
<dbReference type="InterPro" id="IPR053174">
    <property type="entry name" value="LpxI"/>
</dbReference>
<dbReference type="Proteomes" id="UP000228886">
    <property type="component" value="Unassembled WGS sequence"/>
</dbReference>
<dbReference type="PANTHER" id="PTHR39962">
    <property type="entry name" value="BLL4848 PROTEIN"/>
    <property type="match status" value="1"/>
</dbReference>
<gene>
    <name evidence="3" type="ORF">COS11_08095</name>
</gene>
<dbReference type="AlphaFoldDB" id="A0A2M7E6H1"/>
<dbReference type="PANTHER" id="PTHR39962:SF1">
    <property type="entry name" value="LPXI FAMILY PROTEIN"/>
    <property type="match status" value="1"/>
</dbReference>
<dbReference type="InterPro" id="IPR041255">
    <property type="entry name" value="LpxI_N"/>
</dbReference>
<reference evidence="4" key="1">
    <citation type="submission" date="2017-09" db="EMBL/GenBank/DDBJ databases">
        <title>Depth-based differentiation of microbial function through sediment-hosted aquifers and enrichment of novel symbionts in the deep terrestrial subsurface.</title>
        <authorList>
            <person name="Probst A.J."/>
            <person name="Ladd B."/>
            <person name="Jarett J.K."/>
            <person name="Geller-Mcgrath D.E."/>
            <person name="Sieber C.M.K."/>
            <person name="Emerson J.B."/>
            <person name="Anantharaman K."/>
            <person name="Thomas B.C."/>
            <person name="Malmstrom R."/>
            <person name="Stieglmeier M."/>
            <person name="Klingl A."/>
            <person name="Woyke T."/>
            <person name="Ryan C.M."/>
            <person name="Banfield J.F."/>
        </authorList>
    </citation>
    <scope>NUCLEOTIDE SEQUENCE [LARGE SCALE GENOMIC DNA]</scope>
</reference>
<dbReference type="Gene3D" id="3.40.50.20">
    <property type="match status" value="1"/>
</dbReference>
<feature type="domain" description="LpxI C-terminal" evidence="1">
    <location>
        <begin position="136"/>
        <end position="263"/>
    </location>
</feature>
<evidence type="ECO:0000259" key="1">
    <source>
        <dbReference type="Pfam" id="PF06230"/>
    </source>
</evidence>
<comment type="caution">
    <text evidence="3">The sequence shown here is derived from an EMBL/GenBank/DDBJ whole genome shotgun (WGS) entry which is preliminary data.</text>
</comment>
<evidence type="ECO:0000259" key="2">
    <source>
        <dbReference type="Pfam" id="PF17930"/>
    </source>
</evidence>
<feature type="domain" description="LpxI N-terminal" evidence="2">
    <location>
        <begin position="3"/>
        <end position="132"/>
    </location>
</feature>
<proteinExistence type="predicted"/>
<evidence type="ECO:0000313" key="3">
    <source>
        <dbReference type="EMBL" id="PIV63314.1"/>
    </source>
</evidence>
<dbReference type="Pfam" id="PF17930">
    <property type="entry name" value="LpxI_N"/>
    <property type="match status" value="1"/>
</dbReference>
<dbReference type="Gene3D" id="3.40.140.80">
    <property type="match status" value="1"/>
</dbReference>
<protein>
    <submittedName>
        <fullName evidence="3">DUF1009 domain-containing protein</fullName>
    </submittedName>
</protein>
<name>A0A2M7E6H1_9BACT</name>